<keyword evidence="1" id="KW-0732">Signal</keyword>
<organism evidence="2 3">
    <name type="scientific">Chitinophaga skermanii</name>
    <dbReference type="NCBI Taxonomy" id="331697"/>
    <lineage>
        <taxon>Bacteria</taxon>
        <taxon>Pseudomonadati</taxon>
        <taxon>Bacteroidota</taxon>
        <taxon>Chitinophagia</taxon>
        <taxon>Chitinophagales</taxon>
        <taxon>Chitinophagaceae</taxon>
        <taxon>Chitinophaga</taxon>
    </lineage>
</organism>
<gene>
    <name evidence="2" type="ORF">LX64_02916</name>
</gene>
<evidence type="ECO:0000313" key="3">
    <source>
        <dbReference type="Proteomes" id="UP000249547"/>
    </source>
</evidence>
<accession>A0A327QHL5</accession>
<feature type="signal peptide" evidence="1">
    <location>
        <begin position="1"/>
        <end position="19"/>
    </location>
</feature>
<dbReference type="InterPro" id="IPR002591">
    <property type="entry name" value="Phosphodiest/P_Trfase"/>
</dbReference>
<name>A0A327QHL5_9BACT</name>
<dbReference type="Pfam" id="PF01663">
    <property type="entry name" value="Phosphodiest"/>
    <property type="match status" value="1"/>
</dbReference>
<dbReference type="AlphaFoldDB" id="A0A327QHL5"/>
<dbReference type="PANTHER" id="PTHR10151">
    <property type="entry name" value="ECTONUCLEOTIDE PYROPHOSPHATASE/PHOSPHODIESTERASE"/>
    <property type="match status" value="1"/>
</dbReference>
<dbReference type="RefSeq" id="WP_111598355.1">
    <property type="nucleotide sequence ID" value="NZ_QLLL01000005.1"/>
</dbReference>
<dbReference type="SUPFAM" id="SSF53649">
    <property type="entry name" value="Alkaline phosphatase-like"/>
    <property type="match status" value="1"/>
</dbReference>
<reference evidence="2 3" key="1">
    <citation type="submission" date="2018-06" db="EMBL/GenBank/DDBJ databases">
        <title>Genomic Encyclopedia of Archaeal and Bacterial Type Strains, Phase II (KMG-II): from individual species to whole genera.</title>
        <authorList>
            <person name="Goeker M."/>
        </authorList>
    </citation>
    <scope>NUCLEOTIDE SEQUENCE [LARGE SCALE GENOMIC DNA]</scope>
    <source>
        <strain evidence="2 3">DSM 23857</strain>
    </source>
</reference>
<dbReference type="Proteomes" id="UP000249547">
    <property type="component" value="Unassembled WGS sequence"/>
</dbReference>
<dbReference type="InterPro" id="IPR017850">
    <property type="entry name" value="Alkaline_phosphatase_core_sf"/>
</dbReference>
<comment type="caution">
    <text evidence="2">The sequence shown here is derived from an EMBL/GenBank/DDBJ whole genome shotgun (WGS) entry which is preliminary data.</text>
</comment>
<dbReference type="PANTHER" id="PTHR10151:SF120">
    <property type="entry name" value="BIS(5'-ADENOSYL)-TRIPHOSPHATASE"/>
    <property type="match status" value="1"/>
</dbReference>
<protein>
    <submittedName>
        <fullName evidence="2">Type I phosphodiesterase/nucleotide pyrophosphatase</fullName>
    </submittedName>
</protein>
<evidence type="ECO:0000313" key="2">
    <source>
        <dbReference type="EMBL" id="RAJ04039.1"/>
    </source>
</evidence>
<dbReference type="EMBL" id="QLLL01000005">
    <property type="protein sequence ID" value="RAJ04039.1"/>
    <property type="molecule type" value="Genomic_DNA"/>
</dbReference>
<dbReference type="OrthoDB" id="279982at2"/>
<proteinExistence type="predicted"/>
<keyword evidence="3" id="KW-1185">Reference proteome</keyword>
<sequence>MKKIILCLASCVCLLSAQAQQTRKAVFIIVDGIPADVIEKQPTPNLDKIAGKNGYMRAYVGGERGGYSQTPTISAVGYNSLLTGTWVNKHNVWDNDIKAQNYNYWSIFRYFKAQYPTKQTAIFSTWLDNRTKLVGDNLAQTNFLKIDHHVDGLELDTARFPHDKQSWYIHRIDSTVVKAASEYLAEKAPDLTWVYLEYSDDMGHRHGDSQQMYGAVKMVDEQVGAIWNAIQSRAAKNKEDWMIVITTDHGRDSVSGHHHGGQSNRERGTWIVTNQQQLNAYAKHNTPGIVDIMPSIAEFMKIKIPAENLREVDGISLLGKVSVAKPTAALNNEQLDITWDAIDKTGDVKIYVSTTNNFKEGGKDTYKLMKTVQAATQKATVDVKDMKSGYYKIVLEGKYNTVNRWVIVK</sequence>
<dbReference type="GO" id="GO:0016787">
    <property type="term" value="F:hydrolase activity"/>
    <property type="evidence" value="ECO:0007669"/>
    <property type="project" value="UniProtKB-ARBA"/>
</dbReference>
<feature type="chain" id="PRO_5016267654" evidence="1">
    <location>
        <begin position="20"/>
        <end position="409"/>
    </location>
</feature>
<dbReference type="Gene3D" id="3.40.720.10">
    <property type="entry name" value="Alkaline Phosphatase, subunit A"/>
    <property type="match status" value="1"/>
</dbReference>
<evidence type="ECO:0000256" key="1">
    <source>
        <dbReference type="SAM" id="SignalP"/>
    </source>
</evidence>